<evidence type="ECO:0000313" key="6">
    <source>
        <dbReference type="Proteomes" id="UP000076476"/>
    </source>
</evidence>
<dbReference type="Proteomes" id="UP000076476">
    <property type="component" value="Unassembled WGS sequence"/>
</dbReference>
<dbReference type="PANTHER" id="PTHR30483">
    <property type="entry name" value="LEUCINE-SPECIFIC-BINDING PROTEIN"/>
    <property type="match status" value="1"/>
</dbReference>
<dbReference type="OrthoDB" id="9783240at2"/>
<feature type="domain" description="Leucine-binding protein" evidence="3">
    <location>
        <begin position="40"/>
        <end position="377"/>
    </location>
</feature>
<dbReference type="STRING" id="33936.AZI98_05515"/>
<dbReference type="CDD" id="cd20014">
    <property type="entry name" value="PBP1_RPA0668_benzoate-like"/>
    <property type="match status" value="1"/>
</dbReference>
<organism evidence="5 6">
    <name type="scientific">Aeribacillus pallidus</name>
    <dbReference type="NCBI Taxonomy" id="33936"/>
    <lineage>
        <taxon>Bacteria</taxon>
        <taxon>Bacillati</taxon>
        <taxon>Bacillota</taxon>
        <taxon>Bacilli</taxon>
        <taxon>Bacillales</taxon>
        <taxon>Bacillaceae</taxon>
        <taxon>Aeribacillus</taxon>
    </lineage>
</organism>
<dbReference type="RefSeq" id="WP_063387280.1">
    <property type="nucleotide sequence ID" value="NZ_CP017703.1"/>
</dbReference>
<evidence type="ECO:0000259" key="3">
    <source>
        <dbReference type="Pfam" id="PF13458"/>
    </source>
</evidence>
<evidence type="ECO:0000256" key="1">
    <source>
        <dbReference type="ARBA" id="ARBA00010062"/>
    </source>
</evidence>
<evidence type="ECO:0000313" key="5">
    <source>
        <dbReference type="EMBL" id="KZN97022.1"/>
    </source>
</evidence>
<dbReference type="SUPFAM" id="SSF53822">
    <property type="entry name" value="Periplasmic binding protein-like I"/>
    <property type="match status" value="1"/>
</dbReference>
<dbReference type="InterPro" id="IPR028082">
    <property type="entry name" value="Peripla_BP_I"/>
</dbReference>
<reference evidence="4 7" key="2">
    <citation type="submission" date="2016-10" db="EMBL/GenBank/DDBJ databases">
        <title>The whole genome sequencing and assembly of Aeribacillus pallidus KCTC3564 strain.</title>
        <authorList>
            <person name="Lee Y.-J."/>
            <person name="Park M.-K."/>
            <person name="Yi H."/>
            <person name="Bahn Y.-S."/>
            <person name="Kim J.F."/>
            <person name="Lee D.-W."/>
        </authorList>
    </citation>
    <scope>NUCLEOTIDE SEQUENCE [LARGE SCALE GENOMIC DNA]</scope>
    <source>
        <strain evidence="4 7">KCTC3564</strain>
    </source>
</reference>
<evidence type="ECO:0000313" key="4">
    <source>
        <dbReference type="EMBL" id="ASS89348.1"/>
    </source>
</evidence>
<dbReference type="Pfam" id="PF13458">
    <property type="entry name" value="Peripla_BP_6"/>
    <property type="match status" value="1"/>
</dbReference>
<keyword evidence="6" id="KW-1185">Reference proteome</keyword>
<dbReference type="PANTHER" id="PTHR30483:SF6">
    <property type="entry name" value="PERIPLASMIC BINDING PROTEIN OF ABC TRANSPORTER FOR NATURAL AMINO ACIDS"/>
    <property type="match status" value="1"/>
</dbReference>
<keyword evidence="2" id="KW-0732">Signal</keyword>
<dbReference type="Proteomes" id="UP000214606">
    <property type="component" value="Chromosome"/>
</dbReference>
<evidence type="ECO:0000256" key="2">
    <source>
        <dbReference type="ARBA" id="ARBA00022729"/>
    </source>
</evidence>
<dbReference type="InterPro" id="IPR051010">
    <property type="entry name" value="BCAA_transport"/>
</dbReference>
<dbReference type="PROSITE" id="PS51257">
    <property type="entry name" value="PROKAR_LIPOPROTEIN"/>
    <property type="match status" value="1"/>
</dbReference>
<protein>
    <submittedName>
        <fullName evidence="5">ABC transporter substrate-binding protein</fullName>
    </submittedName>
</protein>
<reference evidence="5 6" key="1">
    <citation type="submission" date="2016-04" db="EMBL/GenBank/DDBJ databases">
        <title>Draft genome sequence of Aeribacillus pallidus 8m3 from petroleum reservoir.</title>
        <authorList>
            <person name="Poltaraus A.B."/>
            <person name="Nazina T.N."/>
            <person name="Tourova T.P."/>
            <person name="Malakho S.M."/>
            <person name="Korshunova A.V."/>
            <person name="Sokolova D.S."/>
        </authorList>
    </citation>
    <scope>NUCLEOTIDE SEQUENCE [LARGE SCALE GENOMIC DNA]</scope>
    <source>
        <strain evidence="5 6">8m3</strain>
    </source>
</reference>
<proteinExistence type="inferred from homology"/>
<accession>A0A165YFJ2</accession>
<dbReference type="KEGG" id="apak:AP3564_02940"/>
<dbReference type="AlphaFoldDB" id="A0A165YFJ2"/>
<gene>
    <name evidence="4" type="ORF">AP3564_02940</name>
    <name evidence="5" type="ORF">AZI98_05515</name>
</gene>
<dbReference type="EMBL" id="CP017703">
    <property type="protein sequence ID" value="ASS89348.1"/>
    <property type="molecule type" value="Genomic_DNA"/>
</dbReference>
<dbReference type="EMBL" id="LWBR01000013">
    <property type="protein sequence ID" value="KZN97022.1"/>
    <property type="molecule type" value="Genomic_DNA"/>
</dbReference>
<dbReference type="Gene3D" id="3.40.50.2300">
    <property type="match status" value="2"/>
</dbReference>
<comment type="similarity">
    <text evidence="1">Belongs to the leucine-binding protein family.</text>
</comment>
<evidence type="ECO:0000313" key="7">
    <source>
        <dbReference type="Proteomes" id="UP000214606"/>
    </source>
</evidence>
<sequence length="403" mass="43877">MVGKGKFWSVLFITIMLILSGCSGSAVSNSKSNSSGEKDTIKIGVILSSTGTFAPLAESIKNGFNLYLEENDNKLGGKKVEIKFEDDEANPQVALRKYRQLVKNEKVDILVGPISSAVAYALRDEVEKDKIILIDANAAGNDLSWSKKSDYIYRLSFSNWQNGSSAGEYLAKNVGKTAVAIAPDYPAGKEVVSAFKEAFEAAGGKVVKEIYPKLGTNDFATYLTDVAQVKPELVFTFMAGSDGIRFVQQYNDFGLKGKIPLSGPMEFGDQLILEPTGEAAEGIISGILYSPWLENEENKKFVEAYQEKYGKLPNTFSVGGYDSAKVIDIAIKEAGSTNAEDLIKVLKGISFDSPRGPITIDPKTNNPIQNFYIAKNTKKDNQIVPEVLETVEKVTMPEKAPAN</sequence>
<dbReference type="InterPro" id="IPR028081">
    <property type="entry name" value="Leu-bd"/>
</dbReference>
<name>A0A165YFJ2_9BACI</name>